<evidence type="ECO:0000256" key="3">
    <source>
        <dbReference type="ARBA" id="ARBA00022452"/>
    </source>
</evidence>
<dbReference type="Gene3D" id="2.60.40.1120">
    <property type="entry name" value="Carboxypeptidase-like, regulatory domain"/>
    <property type="match status" value="1"/>
</dbReference>
<evidence type="ECO:0000256" key="5">
    <source>
        <dbReference type="ARBA" id="ARBA00023136"/>
    </source>
</evidence>
<dbReference type="SUPFAM" id="SSF49464">
    <property type="entry name" value="Carboxypeptidase regulatory domain-like"/>
    <property type="match status" value="1"/>
</dbReference>
<organism evidence="9 10">
    <name type="scientific">Chitinophaga filiformis</name>
    <name type="common">Myxococcus filiformis</name>
    <name type="synonym">Flexibacter filiformis</name>
    <dbReference type="NCBI Taxonomy" id="104663"/>
    <lineage>
        <taxon>Bacteria</taxon>
        <taxon>Pseudomonadati</taxon>
        <taxon>Bacteroidota</taxon>
        <taxon>Chitinophagia</taxon>
        <taxon>Chitinophagales</taxon>
        <taxon>Chitinophagaceae</taxon>
        <taxon>Chitinophaga</taxon>
    </lineage>
</organism>
<evidence type="ECO:0000259" key="8">
    <source>
        <dbReference type="Pfam" id="PF07715"/>
    </source>
</evidence>
<comment type="similarity">
    <text evidence="7">Belongs to the TonB-dependent receptor family.</text>
</comment>
<dbReference type="Proteomes" id="UP000830198">
    <property type="component" value="Chromosome"/>
</dbReference>
<dbReference type="InterPro" id="IPR036942">
    <property type="entry name" value="Beta-barrel_TonB_sf"/>
</dbReference>
<evidence type="ECO:0000256" key="6">
    <source>
        <dbReference type="ARBA" id="ARBA00023237"/>
    </source>
</evidence>
<evidence type="ECO:0000256" key="1">
    <source>
        <dbReference type="ARBA" id="ARBA00004571"/>
    </source>
</evidence>
<dbReference type="SUPFAM" id="SSF56935">
    <property type="entry name" value="Porins"/>
    <property type="match status" value="1"/>
</dbReference>
<dbReference type="PROSITE" id="PS52016">
    <property type="entry name" value="TONB_DEPENDENT_REC_3"/>
    <property type="match status" value="1"/>
</dbReference>
<keyword evidence="3 7" id="KW-1134">Transmembrane beta strand</keyword>
<dbReference type="InterPro" id="IPR023997">
    <property type="entry name" value="TonB-dep_OMP_SusC/RagA_CS"/>
</dbReference>
<keyword evidence="2 7" id="KW-0813">Transport</keyword>
<gene>
    <name evidence="9" type="ORF">MYF79_00275</name>
</gene>
<dbReference type="Gene3D" id="2.170.130.10">
    <property type="entry name" value="TonB-dependent receptor, plug domain"/>
    <property type="match status" value="1"/>
</dbReference>
<keyword evidence="10" id="KW-1185">Reference proteome</keyword>
<feature type="domain" description="TonB-dependent receptor plug" evidence="8">
    <location>
        <begin position="213"/>
        <end position="337"/>
    </location>
</feature>
<evidence type="ECO:0000313" key="10">
    <source>
        <dbReference type="Proteomes" id="UP000830198"/>
    </source>
</evidence>
<dbReference type="Gene3D" id="2.40.170.20">
    <property type="entry name" value="TonB-dependent receptor, beta-barrel domain"/>
    <property type="match status" value="1"/>
</dbReference>
<dbReference type="NCBIfam" id="TIGR04057">
    <property type="entry name" value="SusC_RagA_signa"/>
    <property type="match status" value="1"/>
</dbReference>
<dbReference type="InterPro" id="IPR039426">
    <property type="entry name" value="TonB-dep_rcpt-like"/>
</dbReference>
<evidence type="ECO:0000256" key="2">
    <source>
        <dbReference type="ARBA" id="ARBA00022448"/>
    </source>
</evidence>
<protein>
    <submittedName>
        <fullName evidence="9">SusC/RagA family TonB-linked outer membrane protein</fullName>
    </submittedName>
</protein>
<name>A0ABY4I1L0_CHIFI</name>
<comment type="subcellular location">
    <subcellularLocation>
        <location evidence="1 7">Cell outer membrane</location>
        <topology evidence="1 7">Multi-pass membrane protein</topology>
    </subcellularLocation>
</comment>
<dbReference type="InterPro" id="IPR023996">
    <property type="entry name" value="TonB-dep_OMP_SusC/RagA"/>
</dbReference>
<keyword evidence="6 7" id="KW-0998">Cell outer membrane</keyword>
<dbReference type="Pfam" id="PF13715">
    <property type="entry name" value="CarbopepD_reg_2"/>
    <property type="match status" value="1"/>
</dbReference>
<sequence length="1108" mass="122814">MRLSLWVFVCLFYLQCPIYGLGRAQAEKRVTISGTYTLYNIFKKIETQTGKRVYYTNNILNDEEKITINAKNVLLQEVLEQILKNKDLEWLIDEKNISIRKSTKRMVESPGIFYDSTISITAKIVNEDGLPVSGATVVVKGSSQGTTSAADGSIMLKNINANSTIIISNIGFLTKEVKIREQKTIGIIRLEKYVGTLDETQVIAYGQTSRRLNPGNVATISSEEIERQPVNNPLYALQGRIAGVTITPTSGIAGAPVAVQIRGRNSLNDITSNDPLYVIDGLPITSSLPAITSGGGAPLGNGMSPLNFINPNDIASISILKDAEATSIYGSRGANGVILITTKKGRAGLTSIDINFQSGISQIPRKLKMMNTEQYISMRKEALTNDGRIDRLNNPAFAFVYPDLMVWDQTKYTNWQDKMIGRNGQFMDIQSSISGGSEYVTYRVGGNVHRETTVFPGNNSDTKGSGNMTLTGTSSNKKLKITVSTSYLSDKSNIPKVDFTNIAITTEPNAPDVYNPDGSINWAIYPQTGALTTRASAPYPAQLLRQYILHTNNFNASSYLSYSIGNIDLSASFGYNEIRSNSFQKSPLASAQPASSNISTLRSAEFNDNLTKNLSIEPQVRYQSNIFSGSLSFLLGASFQSSSQNGNFLTLYDYLNDALLGSKDAAVSVRTKSNSTSEYKYSASFIRMGYQLQNKYIISLSARRDGSSRFGPNNRFGNFGSLGLAWIFSEESFIRRFRALSYGKLRVSYGTSGNDGIGDYQYLEQYQRTFGNPYQGAVGYQTTGIFNAYYHWETTRKAELGLETGYLKDRLLFSISYFRNRSNNQLIAYPVPSISGPGVLTANLPALVQNSGLEVETNTTNVQSRNLKWTTSFNVTVLRNKLIKYPDLSNSPYSQSRIGQPFWGWKDVYKNAGVDPETGLYQFQDIEGKIVQNPSTSTPPKFGRDVRITLAPKFQGGLGNTIQIRHLQIDFFFQFIKQNGINPLYQIASYPGSGRVNQLAYIFGKQWQKVGDNSEFMQFSTTGKDLAFIRDSDRGYVDASFVRLKNVSIAYNIPDSWMAKIGIRSMRLYFQGQNLVTITSYKGFDPETQSLTTLPPLRTLTAGLQVRL</sequence>
<evidence type="ECO:0000313" key="9">
    <source>
        <dbReference type="EMBL" id="UPK69722.1"/>
    </source>
</evidence>
<evidence type="ECO:0000256" key="4">
    <source>
        <dbReference type="ARBA" id="ARBA00022692"/>
    </source>
</evidence>
<dbReference type="InterPro" id="IPR012910">
    <property type="entry name" value="Plug_dom"/>
</dbReference>
<accession>A0ABY4I1L0</accession>
<dbReference type="RefSeq" id="WP_247811991.1">
    <property type="nucleotide sequence ID" value="NZ_CP095855.1"/>
</dbReference>
<dbReference type="InterPro" id="IPR008969">
    <property type="entry name" value="CarboxyPept-like_regulatory"/>
</dbReference>
<keyword evidence="4 7" id="KW-0812">Transmembrane</keyword>
<reference evidence="9 10" key="1">
    <citation type="submission" date="2022-04" db="EMBL/GenBank/DDBJ databases">
        <title>The arsenic-methylating capacity of Chitinophaga filiformis YT5 during chitin decomposition.</title>
        <authorList>
            <person name="Chen G."/>
            <person name="Liang Y."/>
        </authorList>
    </citation>
    <scope>NUCLEOTIDE SEQUENCE [LARGE SCALE GENOMIC DNA]</scope>
    <source>
        <strain evidence="9 10">YT5</strain>
    </source>
</reference>
<dbReference type="InterPro" id="IPR037066">
    <property type="entry name" value="Plug_dom_sf"/>
</dbReference>
<dbReference type="NCBIfam" id="TIGR04056">
    <property type="entry name" value="OMP_RagA_SusC"/>
    <property type="match status" value="1"/>
</dbReference>
<keyword evidence="5 7" id="KW-0472">Membrane</keyword>
<dbReference type="Pfam" id="PF07715">
    <property type="entry name" value="Plug"/>
    <property type="match status" value="1"/>
</dbReference>
<dbReference type="EMBL" id="CP095855">
    <property type="protein sequence ID" value="UPK69722.1"/>
    <property type="molecule type" value="Genomic_DNA"/>
</dbReference>
<proteinExistence type="inferred from homology"/>
<evidence type="ECO:0000256" key="7">
    <source>
        <dbReference type="PROSITE-ProRule" id="PRU01360"/>
    </source>
</evidence>